<dbReference type="Proteomes" id="UP000429958">
    <property type="component" value="Unassembled WGS sequence"/>
</dbReference>
<dbReference type="PANTHER" id="PTHR43235">
    <property type="entry name" value="GLUTAMINE AMIDOTRANSFERASE PB2B2.05-RELATED"/>
    <property type="match status" value="1"/>
</dbReference>
<dbReference type="GO" id="GO:0005829">
    <property type="term" value="C:cytosol"/>
    <property type="evidence" value="ECO:0007669"/>
    <property type="project" value="TreeGrafter"/>
</dbReference>
<evidence type="ECO:0000313" key="2">
    <source>
        <dbReference type="Proteomes" id="UP000429958"/>
    </source>
</evidence>
<dbReference type="PROSITE" id="PS51273">
    <property type="entry name" value="GATASE_TYPE_1"/>
    <property type="match status" value="1"/>
</dbReference>
<dbReference type="RefSeq" id="WP_154472387.1">
    <property type="nucleotide sequence ID" value="NZ_DBEWUL010000123.1"/>
</dbReference>
<proteinExistence type="predicted"/>
<comment type="caution">
    <text evidence="1">The sequence shown here is derived from an EMBL/GenBank/DDBJ whole genome shotgun (WGS) entry which is preliminary data.</text>
</comment>
<gene>
    <name evidence="1" type="ORF">FYJ39_10210</name>
</gene>
<dbReference type="SUPFAM" id="SSF52317">
    <property type="entry name" value="Class I glutamine amidotransferase-like"/>
    <property type="match status" value="1"/>
</dbReference>
<sequence length="238" mass="26085">MKKPVICITPSHNTETDDLSLRPTYVRAISSAGGLPIVMTLEAESEDLDQLVSLCHGFLFSGGPDPHPFLFGEETQLHCGNVSVIRDRLELALLNKAMAARKPILGICRGIQLINVALGGDIYQDISSQTSSRFPIAHQQPFAYTVPSHHAKVTKDSLLSAIVCGQQELEVNSMHHQACRQAAPCLTVSAYAPDGLIEALEMPEYPYLLGVQWHPEYLWQTDKGAANIFKSFINACKS</sequence>
<dbReference type="InterPro" id="IPR044668">
    <property type="entry name" value="PuuD-like"/>
</dbReference>
<dbReference type="GO" id="GO:0006598">
    <property type="term" value="P:polyamine catabolic process"/>
    <property type="evidence" value="ECO:0007669"/>
    <property type="project" value="TreeGrafter"/>
</dbReference>
<dbReference type="GO" id="GO:0033969">
    <property type="term" value="F:gamma-glutamyl-gamma-aminobutyrate hydrolase activity"/>
    <property type="evidence" value="ECO:0007669"/>
    <property type="project" value="TreeGrafter"/>
</dbReference>
<dbReference type="Gene3D" id="3.40.50.880">
    <property type="match status" value="1"/>
</dbReference>
<organism evidence="1 2">
    <name type="scientific">Clostridium porci</name>
    <dbReference type="NCBI Taxonomy" id="2605778"/>
    <lineage>
        <taxon>Bacteria</taxon>
        <taxon>Bacillati</taxon>
        <taxon>Bacillota</taxon>
        <taxon>Clostridia</taxon>
        <taxon>Eubacteriales</taxon>
        <taxon>Clostridiaceae</taxon>
        <taxon>Clostridium</taxon>
    </lineage>
</organism>
<dbReference type="Pfam" id="PF07722">
    <property type="entry name" value="Peptidase_C26"/>
    <property type="match status" value="1"/>
</dbReference>
<name>A0A7X2TDH1_9CLOT</name>
<reference evidence="1 2" key="1">
    <citation type="submission" date="2019-08" db="EMBL/GenBank/DDBJ databases">
        <title>In-depth cultivation of the pig gut microbiome towards novel bacterial diversity and tailored functional studies.</title>
        <authorList>
            <person name="Wylensek D."/>
            <person name="Hitch T.C.A."/>
            <person name="Clavel T."/>
        </authorList>
    </citation>
    <scope>NUCLEOTIDE SEQUENCE [LARGE SCALE GENOMIC DNA]</scope>
    <source>
        <strain evidence="1 2">WCA-389-WT-23D1</strain>
    </source>
</reference>
<keyword evidence="2" id="KW-1185">Reference proteome</keyword>
<evidence type="ECO:0000313" key="1">
    <source>
        <dbReference type="EMBL" id="MSS36941.1"/>
    </source>
</evidence>
<dbReference type="InterPro" id="IPR011697">
    <property type="entry name" value="Peptidase_C26"/>
</dbReference>
<dbReference type="CDD" id="cd01745">
    <property type="entry name" value="GATase1_2"/>
    <property type="match status" value="1"/>
</dbReference>
<dbReference type="PANTHER" id="PTHR43235:SF1">
    <property type="entry name" value="GLUTAMINE AMIDOTRANSFERASE PB2B2.05-RELATED"/>
    <property type="match status" value="1"/>
</dbReference>
<keyword evidence="1" id="KW-0378">Hydrolase</keyword>
<dbReference type="AlphaFoldDB" id="A0A7X2TDH1"/>
<dbReference type="EMBL" id="VUMD01000008">
    <property type="protein sequence ID" value="MSS36941.1"/>
    <property type="molecule type" value="Genomic_DNA"/>
</dbReference>
<accession>A0A7X2TDH1</accession>
<protein>
    <submittedName>
        <fullName evidence="1">Gamma-glutamyl-gamma-aminobutyrate hydrolase family protein</fullName>
    </submittedName>
</protein>
<dbReference type="InterPro" id="IPR029062">
    <property type="entry name" value="Class_I_gatase-like"/>
</dbReference>